<dbReference type="InterPro" id="IPR039421">
    <property type="entry name" value="Type_1_exporter"/>
</dbReference>
<feature type="transmembrane region" description="Helical" evidence="11">
    <location>
        <begin position="638"/>
        <end position="658"/>
    </location>
</feature>
<accession>A0A7Z0GMS2</accession>
<dbReference type="Gene3D" id="1.20.1560.10">
    <property type="entry name" value="ABC transporter type 1, transmembrane domain"/>
    <property type="match status" value="2"/>
</dbReference>
<keyword evidence="6" id="KW-0067">ATP-binding</keyword>
<keyword evidence="15" id="KW-1185">Reference proteome</keyword>
<evidence type="ECO:0000256" key="7">
    <source>
        <dbReference type="ARBA" id="ARBA00022989"/>
    </source>
</evidence>
<feature type="transmembrane region" description="Helical" evidence="11">
    <location>
        <begin position="52"/>
        <end position="73"/>
    </location>
</feature>
<evidence type="ECO:0000256" key="9">
    <source>
        <dbReference type="ARBA" id="ARBA00061644"/>
    </source>
</evidence>
<dbReference type="Gene3D" id="3.40.50.300">
    <property type="entry name" value="P-loop containing nucleotide triphosphate hydrolases"/>
    <property type="match status" value="2"/>
</dbReference>
<dbReference type="InterPro" id="IPR027417">
    <property type="entry name" value="P-loop_NTPase"/>
</dbReference>
<dbReference type="InterPro" id="IPR011527">
    <property type="entry name" value="ABC1_TM_dom"/>
</dbReference>
<keyword evidence="7 11" id="KW-1133">Transmembrane helix</keyword>
<gene>
    <name evidence="14" type="ORF">HNR09_002268</name>
</gene>
<evidence type="ECO:0000256" key="6">
    <source>
        <dbReference type="ARBA" id="ARBA00022840"/>
    </source>
</evidence>
<dbReference type="GO" id="GO:0016887">
    <property type="term" value="F:ATP hydrolysis activity"/>
    <property type="evidence" value="ECO:0007669"/>
    <property type="project" value="InterPro"/>
</dbReference>
<evidence type="ECO:0000256" key="1">
    <source>
        <dbReference type="ARBA" id="ARBA00004651"/>
    </source>
</evidence>
<evidence type="ECO:0000256" key="4">
    <source>
        <dbReference type="ARBA" id="ARBA00022692"/>
    </source>
</evidence>
<feature type="compositionally biased region" description="Low complexity" evidence="10">
    <location>
        <begin position="570"/>
        <end position="580"/>
    </location>
</feature>
<evidence type="ECO:0000313" key="14">
    <source>
        <dbReference type="EMBL" id="NYJ78857.1"/>
    </source>
</evidence>
<feature type="transmembrane region" description="Helical" evidence="11">
    <location>
        <begin position="131"/>
        <end position="151"/>
    </location>
</feature>
<dbReference type="Pfam" id="PF00005">
    <property type="entry name" value="ABC_tran"/>
    <property type="match status" value="2"/>
</dbReference>
<evidence type="ECO:0000256" key="11">
    <source>
        <dbReference type="SAM" id="Phobius"/>
    </source>
</evidence>
<dbReference type="GO" id="GO:0034040">
    <property type="term" value="F:ATPase-coupled lipid transmembrane transporter activity"/>
    <property type="evidence" value="ECO:0007669"/>
    <property type="project" value="TreeGrafter"/>
</dbReference>
<dbReference type="GO" id="GO:0005886">
    <property type="term" value="C:plasma membrane"/>
    <property type="evidence" value="ECO:0007669"/>
    <property type="project" value="UniProtKB-SubCell"/>
</dbReference>
<dbReference type="AlphaFoldDB" id="A0A7Z0GMS2"/>
<feature type="region of interest" description="Disordered" evidence="10">
    <location>
        <begin position="563"/>
        <end position="619"/>
    </location>
</feature>
<feature type="transmembrane region" description="Helical" evidence="11">
    <location>
        <begin position="678"/>
        <end position="703"/>
    </location>
</feature>
<feature type="transmembrane region" description="Helical" evidence="11">
    <location>
        <begin position="21"/>
        <end position="40"/>
    </location>
</feature>
<evidence type="ECO:0000256" key="10">
    <source>
        <dbReference type="SAM" id="MobiDB-lite"/>
    </source>
</evidence>
<feature type="transmembrane region" description="Helical" evidence="11">
    <location>
        <begin position="157"/>
        <end position="178"/>
    </location>
</feature>
<dbReference type="SUPFAM" id="SSF90123">
    <property type="entry name" value="ABC transporter transmembrane region"/>
    <property type="match status" value="2"/>
</dbReference>
<feature type="transmembrane region" description="Helical" evidence="11">
    <location>
        <begin position="773"/>
        <end position="793"/>
    </location>
</feature>
<protein>
    <submittedName>
        <fullName evidence="14">ABC-type multidrug transport system fused ATPase/permease subunit</fullName>
    </submittedName>
</protein>
<evidence type="ECO:0000256" key="8">
    <source>
        <dbReference type="ARBA" id="ARBA00023136"/>
    </source>
</evidence>
<feature type="domain" description="ABC transporter" evidence="12">
    <location>
        <begin position="328"/>
        <end position="561"/>
    </location>
</feature>
<name>A0A7Z0GMS2_9MICC</name>
<dbReference type="InterPro" id="IPR003439">
    <property type="entry name" value="ABC_transporter-like_ATP-bd"/>
</dbReference>
<evidence type="ECO:0000313" key="15">
    <source>
        <dbReference type="Proteomes" id="UP000535437"/>
    </source>
</evidence>
<keyword evidence="5" id="KW-0547">Nucleotide-binding</keyword>
<feature type="domain" description="ABC transmembrane type-1" evidence="13">
    <location>
        <begin position="728"/>
        <end position="901"/>
    </location>
</feature>
<feature type="transmembrane region" description="Helical" evidence="11">
    <location>
        <begin position="882"/>
        <end position="903"/>
    </location>
</feature>
<keyword evidence="8 11" id="KW-0472">Membrane</keyword>
<sequence length="1180" mass="125287">MPAPHPAPDSRRISWRRLASPLSGLAVMILAVAMVAQSLATVVSGRLADGPTLHGVVMLGVLIVGAAVVQVAAQVSWAHVIDRAAGTLRRDLLAAAFAQPLSVLSEQAVGEVLDRIDDDTNAINNLMREQWWGMMATALGAVPLWIVAGLMWWPAGIIMPVLVAATLLMVRPLFAVIAHRKVINEQSWTDHAAAFEEVVSARDDLRTSGGQAFAMRRVTAFAAEIHRTFRRMIVKEADLILRSQTALQAMFAGIVIAGVALVTTGGIELPQLITLVLATTLLIGRVGELVNQLPQLQEGLGAITRVKQMMQVEPEPDGGAGFPASHALEFRGLHFSYPEGAFALQNVSLSVEDGETLALVGRTGSGKSTLASLVTRATEPPTGTVLLGGRDVTGIDLQQLRRGIGVVTQRTELLSGTLEENISLFAPLPRERVEAAVEELGLTDWAARLPQGLDTRMGAGGVTLSAGEEQLVAFARLLVRDVAVVILDEATARMDPLTERRVIRASERLLAGRTGLLIAHRLTTVARADRVAVLDHGRVIQQGRYGELAAEVGPFQELLEASRERDGSMDGDPVGAAPGDAEPEGGLEDAETTGAGPAGPVPLGGARRRAEAPPKTVTGDGPSLTRAVLAAFGHLPRWGLFGMLMFLLIALFSPQGLITNWLWGRIAGSLASGREDVWGLVILLAGASVLIMPAVFALGVNLYPRWWVSCLSRHRTRVLAGQLGEPRLETTPPGEVVARAMDGDRIQDYADRWADLCNAIIIVLLSVLVSGTWWVGGVLASVLIVSAAASWAGRPAAGRSAKRAADARVEFGRVLVSALDAARTVKLSAATAPVSRHLNAVDSRRVEAQVREHRIQAVLDGVPGLVIAAGVTFSWAMHFTGAWGLATTVLASGSVMGFTWYGLCAGSVVTKAPGARAWQVATQRLAGGQSIYRRVDGVHELAGCAPPPGDEQHDEFRSLTLQGFSAVHSDGIIGVEDVDLTVTRGELILILGGIGSGKSSLLRSLAGLVPHRGKILWNGAEVTTDTFLRPRRVAYVAQMPRVLSGTFDDNIRLDHDRGTSEAVRMARMEQDISDAGGLHAVVGHRGVRLSGGQVQRLATARALATGSELLLADDVSSALDASTEVELWQALREEGVTVIGSTSKRAALARADRVVILEAGRVVAVGPWRSLSRRWAHLAG</sequence>
<dbReference type="GO" id="GO:0005524">
    <property type="term" value="F:ATP binding"/>
    <property type="evidence" value="ECO:0007669"/>
    <property type="project" value="UniProtKB-KW"/>
</dbReference>
<evidence type="ECO:0000259" key="12">
    <source>
        <dbReference type="PROSITE" id="PS50893"/>
    </source>
</evidence>
<evidence type="ECO:0000256" key="3">
    <source>
        <dbReference type="ARBA" id="ARBA00022475"/>
    </source>
</evidence>
<dbReference type="PROSITE" id="PS50929">
    <property type="entry name" value="ABC_TM1F"/>
    <property type="match status" value="2"/>
</dbReference>
<feature type="domain" description="ABC transporter" evidence="12">
    <location>
        <begin position="959"/>
        <end position="1180"/>
    </location>
</feature>
<evidence type="ECO:0000256" key="5">
    <source>
        <dbReference type="ARBA" id="ARBA00022741"/>
    </source>
</evidence>
<dbReference type="FunFam" id="3.40.50.300:FF:000299">
    <property type="entry name" value="ABC transporter ATP-binding protein/permease"/>
    <property type="match status" value="1"/>
</dbReference>
<evidence type="ECO:0000259" key="13">
    <source>
        <dbReference type="PROSITE" id="PS50929"/>
    </source>
</evidence>
<feature type="transmembrane region" description="Helical" evidence="11">
    <location>
        <begin position="857"/>
        <end position="876"/>
    </location>
</feature>
<reference evidence="14 15" key="1">
    <citation type="submission" date="2020-07" db="EMBL/GenBank/DDBJ databases">
        <title>Sequencing the genomes of 1000 actinobacteria strains.</title>
        <authorList>
            <person name="Klenk H.-P."/>
        </authorList>
    </citation>
    <scope>NUCLEOTIDE SEQUENCE [LARGE SCALE GENOMIC DNA]</scope>
    <source>
        <strain evidence="14 15">DSM 15475</strain>
    </source>
</reference>
<dbReference type="InterPro" id="IPR036640">
    <property type="entry name" value="ABC1_TM_sf"/>
</dbReference>
<keyword evidence="2" id="KW-0813">Transport</keyword>
<feature type="transmembrane region" description="Helical" evidence="11">
    <location>
        <begin position="239"/>
        <end position="263"/>
    </location>
</feature>
<dbReference type="Pfam" id="PF00664">
    <property type="entry name" value="ABC_membrane"/>
    <property type="match status" value="1"/>
</dbReference>
<organism evidence="14 15">
    <name type="scientific">Nesterenkonia xinjiangensis</name>
    <dbReference type="NCBI Taxonomy" id="225327"/>
    <lineage>
        <taxon>Bacteria</taxon>
        <taxon>Bacillati</taxon>
        <taxon>Actinomycetota</taxon>
        <taxon>Actinomycetes</taxon>
        <taxon>Micrococcales</taxon>
        <taxon>Micrococcaceae</taxon>
        <taxon>Nesterenkonia</taxon>
    </lineage>
</organism>
<comment type="caution">
    <text evidence="14">The sequence shown here is derived from an EMBL/GenBank/DDBJ whole genome shotgun (WGS) entry which is preliminary data.</text>
</comment>
<dbReference type="PANTHER" id="PTHR24221:SF654">
    <property type="entry name" value="ATP-BINDING CASSETTE SUB-FAMILY B MEMBER 6"/>
    <property type="match status" value="1"/>
</dbReference>
<dbReference type="Proteomes" id="UP000535437">
    <property type="component" value="Unassembled WGS sequence"/>
</dbReference>
<dbReference type="InterPro" id="IPR003593">
    <property type="entry name" value="AAA+_ATPase"/>
</dbReference>
<comment type="subcellular location">
    <subcellularLocation>
        <location evidence="1">Cell membrane</location>
        <topology evidence="1">Multi-pass membrane protein</topology>
    </subcellularLocation>
</comment>
<dbReference type="SMART" id="SM00382">
    <property type="entry name" value="AAA"/>
    <property type="match status" value="2"/>
</dbReference>
<proteinExistence type="inferred from homology"/>
<dbReference type="GO" id="GO:0140359">
    <property type="term" value="F:ABC-type transporter activity"/>
    <property type="evidence" value="ECO:0007669"/>
    <property type="project" value="InterPro"/>
</dbReference>
<dbReference type="PANTHER" id="PTHR24221">
    <property type="entry name" value="ATP-BINDING CASSETTE SUB-FAMILY B"/>
    <property type="match status" value="1"/>
</dbReference>
<dbReference type="PROSITE" id="PS50893">
    <property type="entry name" value="ABC_TRANSPORTER_2"/>
    <property type="match status" value="2"/>
</dbReference>
<keyword evidence="4 11" id="KW-0812">Transmembrane</keyword>
<evidence type="ECO:0000256" key="2">
    <source>
        <dbReference type="ARBA" id="ARBA00022448"/>
    </source>
</evidence>
<keyword evidence="3" id="KW-1003">Cell membrane</keyword>
<dbReference type="SUPFAM" id="SSF52540">
    <property type="entry name" value="P-loop containing nucleoside triphosphate hydrolases"/>
    <property type="match status" value="2"/>
</dbReference>
<comment type="similarity">
    <text evidence="9">Belongs to the ABC transporter superfamily. Lipid exporter (TC 3.A.1.106) family.</text>
</comment>
<dbReference type="EMBL" id="JACCFY010000001">
    <property type="protein sequence ID" value="NYJ78857.1"/>
    <property type="molecule type" value="Genomic_DNA"/>
</dbReference>
<feature type="domain" description="ABC transmembrane type-1" evidence="13">
    <location>
        <begin position="26"/>
        <end position="298"/>
    </location>
</feature>
<feature type="compositionally biased region" description="Acidic residues" evidence="10">
    <location>
        <begin position="581"/>
        <end position="591"/>
    </location>
</feature>